<dbReference type="RefSeq" id="WP_099800662.1">
    <property type="nucleotide sequence ID" value="NZ_PEJG01000048.1"/>
</dbReference>
<name>A0AAE5QUQ4_STAEP</name>
<evidence type="ECO:0000313" key="3">
    <source>
        <dbReference type="Proteomes" id="UP000228502"/>
    </source>
</evidence>
<evidence type="ECO:0000256" key="1">
    <source>
        <dbReference type="SAM" id="MobiDB-lite"/>
    </source>
</evidence>
<gene>
    <name evidence="2" type="ORF">CTJ08_12900</name>
</gene>
<dbReference type="Proteomes" id="UP000228502">
    <property type="component" value="Unassembled WGS sequence"/>
</dbReference>
<dbReference type="AlphaFoldDB" id="A0AAE5QUQ4"/>
<proteinExistence type="predicted"/>
<evidence type="ECO:0000313" key="2">
    <source>
        <dbReference type="EMBL" id="PIH09095.1"/>
    </source>
</evidence>
<sequence>MNKLGISILGTLLATGITSSFLSEEVDAQTSENQNDMTNLQTNSQSQQGMDFKDVPRPDTEYWNKSVKNNGDEEYTASDSQVYRELRDKGQIKKDLELESMLQNRAKGGQNKYVLHKDGTATIYLSNKWASRVAAGETGLIIALMGGGPYGAVVAPLVSGAIGDHIPKSGLKIHVVMSGTPVVKSVKPQ</sequence>
<feature type="compositionally biased region" description="Polar residues" evidence="1">
    <location>
        <begin position="26"/>
        <end position="49"/>
    </location>
</feature>
<organism evidence="2 3">
    <name type="scientific">Staphylococcus epidermidis</name>
    <dbReference type="NCBI Taxonomy" id="1282"/>
    <lineage>
        <taxon>Bacteria</taxon>
        <taxon>Bacillati</taxon>
        <taxon>Bacillota</taxon>
        <taxon>Bacilli</taxon>
        <taxon>Bacillales</taxon>
        <taxon>Staphylococcaceae</taxon>
        <taxon>Staphylococcus</taxon>
    </lineage>
</organism>
<accession>A0AAE5QUQ4</accession>
<comment type="caution">
    <text evidence="2">The sequence shown here is derived from an EMBL/GenBank/DDBJ whole genome shotgun (WGS) entry which is preliminary data.</text>
</comment>
<protein>
    <submittedName>
        <fullName evidence="2">Uncharacterized protein</fullName>
    </submittedName>
</protein>
<feature type="region of interest" description="Disordered" evidence="1">
    <location>
        <begin position="26"/>
        <end position="57"/>
    </location>
</feature>
<reference evidence="2 3" key="1">
    <citation type="submission" date="2017-10" db="EMBL/GenBank/DDBJ databases">
        <title>genome sequences of Staph epi in chlorhexidine trial.</title>
        <authorList>
            <person name="Greninger A.L."/>
            <person name="Addetia A."/>
            <person name="Qin X."/>
            <person name="Zerr D."/>
        </authorList>
    </citation>
    <scope>NUCLEOTIDE SEQUENCE [LARGE SCALE GENOMIC DNA]</scope>
    <source>
        <strain evidence="2 3">SCH-17</strain>
    </source>
</reference>
<dbReference type="EMBL" id="PEJG01000048">
    <property type="protein sequence ID" value="PIH09095.1"/>
    <property type="molecule type" value="Genomic_DNA"/>
</dbReference>